<proteinExistence type="predicted"/>
<dbReference type="AlphaFoldDB" id="A0A7Y2KS39"/>
<accession>A0A7Y2KS39</accession>
<protein>
    <submittedName>
        <fullName evidence="1">STAS/SEC14 domain-containing protein</fullName>
    </submittedName>
</protein>
<gene>
    <name evidence="1" type="ORF">HKX06_14565</name>
</gene>
<reference evidence="1 2" key="1">
    <citation type="submission" date="2020-05" db="EMBL/GenBank/DDBJ databases">
        <title>Draft Genome Sequences of Sphingomonas sp. Isolated from the International Space Station.</title>
        <authorList>
            <person name="Bijlani S."/>
            <person name="Singh N.K."/>
            <person name="Mason C.E."/>
            <person name="Wang C.C."/>
            <person name="Venkateswaran K."/>
        </authorList>
    </citation>
    <scope>NUCLEOTIDE SEQUENCE [LARGE SCALE GENOMIC DNA]</scope>
    <source>
        <strain evidence="1 2">FKI-L5-BR-P1</strain>
    </source>
</reference>
<sequence length="121" mass="13470">MFTVAYVRSLNLLDIEWSGLIEAADVSVYAAECRARLRRERFGDGYLLRIVRTDNLPLPQDALFLLLTIFDDFPKAAQTAIVATGAVAKLQIRQVMTTSPSVRLFEDATAALDWLKAHPSS</sequence>
<evidence type="ECO:0000313" key="2">
    <source>
        <dbReference type="Proteomes" id="UP000550136"/>
    </source>
</evidence>
<organism evidence="1 2">
    <name type="scientific">Sphingomonas paucimobilis</name>
    <name type="common">Pseudomonas paucimobilis</name>
    <dbReference type="NCBI Taxonomy" id="13689"/>
    <lineage>
        <taxon>Bacteria</taxon>
        <taxon>Pseudomonadati</taxon>
        <taxon>Pseudomonadota</taxon>
        <taxon>Alphaproteobacteria</taxon>
        <taxon>Sphingomonadales</taxon>
        <taxon>Sphingomonadaceae</taxon>
        <taxon>Sphingomonas</taxon>
    </lineage>
</organism>
<dbReference type="EMBL" id="JABEOU010000038">
    <property type="protein sequence ID" value="NNG58590.1"/>
    <property type="molecule type" value="Genomic_DNA"/>
</dbReference>
<dbReference type="RefSeq" id="WP_170170892.1">
    <property type="nucleotide sequence ID" value="NZ_JABEOU010000038.1"/>
</dbReference>
<evidence type="ECO:0000313" key="1">
    <source>
        <dbReference type="EMBL" id="NNG58590.1"/>
    </source>
</evidence>
<dbReference type="Proteomes" id="UP000550136">
    <property type="component" value="Unassembled WGS sequence"/>
</dbReference>
<name>A0A7Y2KS39_SPHPI</name>
<comment type="caution">
    <text evidence="1">The sequence shown here is derived from an EMBL/GenBank/DDBJ whole genome shotgun (WGS) entry which is preliminary data.</text>
</comment>